<evidence type="ECO:0000313" key="9">
    <source>
        <dbReference type="Proteomes" id="UP000663870"/>
    </source>
</evidence>
<dbReference type="SMART" id="SM00647">
    <property type="entry name" value="IBR"/>
    <property type="match status" value="1"/>
</dbReference>
<comment type="caution">
    <text evidence="6">The sequence shown here is derived from an EMBL/GenBank/DDBJ whole genome shotgun (WGS) entry which is preliminary data.</text>
</comment>
<keyword evidence="4" id="KW-0862">Zinc</keyword>
<organism evidence="6 8">
    <name type="scientific">Rotaria sordida</name>
    <dbReference type="NCBI Taxonomy" id="392033"/>
    <lineage>
        <taxon>Eukaryota</taxon>
        <taxon>Metazoa</taxon>
        <taxon>Spiralia</taxon>
        <taxon>Gnathifera</taxon>
        <taxon>Rotifera</taxon>
        <taxon>Eurotatoria</taxon>
        <taxon>Bdelloidea</taxon>
        <taxon>Philodinida</taxon>
        <taxon>Philodinidae</taxon>
        <taxon>Rotaria</taxon>
    </lineage>
</organism>
<evidence type="ECO:0000256" key="1">
    <source>
        <dbReference type="ARBA" id="ARBA00022723"/>
    </source>
</evidence>
<keyword evidence="9" id="KW-1185">Reference proteome</keyword>
<protein>
    <recommendedName>
        <fullName evidence="5">IBR domain-containing protein</fullName>
    </recommendedName>
</protein>
<dbReference type="GO" id="GO:0004842">
    <property type="term" value="F:ubiquitin-protein transferase activity"/>
    <property type="evidence" value="ECO:0007669"/>
    <property type="project" value="InterPro"/>
</dbReference>
<keyword evidence="1" id="KW-0479">Metal-binding</keyword>
<dbReference type="AlphaFoldDB" id="A0A815HQ88"/>
<dbReference type="SUPFAM" id="SSF57850">
    <property type="entry name" value="RING/U-box"/>
    <property type="match status" value="1"/>
</dbReference>
<accession>A0A815HQ88</accession>
<dbReference type="Pfam" id="PF01485">
    <property type="entry name" value="IBR"/>
    <property type="match status" value="1"/>
</dbReference>
<dbReference type="Proteomes" id="UP000663854">
    <property type="component" value="Unassembled WGS sequence"/>
</dbReference>
<dbReference type="InterPro" id="IPR002867">
    <property type="entry name" value="IBR_dom"/>
</dbReference>
<evidence type="ECO:0000313" key="6">
    <source>
        <dbReference type="EMBL" id="CAF1355530.1"/>
    </source>
</evidence>
<dbReference type="EMBL" id="CAJNOH010003984">
    <property type="protein sequence ID" value="CAF1355530.1"/>
    <property type="molecule type" value="Genomic_DNA"/>
</dbReference>
<evidence type="ECO:0000256" key="2">
    <source>
        <dbReference type="ARBA" id="ARBA00022771"/>
    </source>
</evidence>
<feature type="domain" description="IBR" evidence="5">
    <location>
        <begin position="242"/>
        <end position="305"/>
    </location>
</feature>
<gene>
    <name evidence="7" type="ORF">JXQ802_LOCUS48652</name>
    <name evidence="6" type="ORF">PYM288_LOCUS32615</name>
</gene>
<evidence type="ECO:0000313" key="8">
    <source>
        <dbReference type="Proteomes" id="UP000663854"/>
    </source>
</evidence>
<proteinExistence type="predicted"/>
<reference evidence="6" key="1">
    <citation type="submission" date="2021-02" db="EMBL/GenBank/DDBJ databases">
        <authorList>
            <person name="Nowell W R."/>
        </authorList>
    </citation>
    <scope>NUCLEOTIDE SEQUENCE</scope>
</reference>
<name>A0A815HQ88_9BILA</name>
<keyword evidence="2" id="KW-0863">Zinc-finger</keyword>
<evidence type="ECO:0000256" key="4">
    <source>
        <dbReference type="ARBA" id="ARBA00022833"/>
    </source>
</evidence>
<sequence>MFYNMNVERISSSMTNIKTKPMASQINQSNKVGIYFDIYYKNREEWINQWILKSQGFYLHRNPVYDTRSKNTSVTNTNTTQNEDEIYLDHDKTDDHSDDNEYHKYIRQIYQDKPCKNQQTNGTSLFHQLKKMESDRITKHAARLASESTSTSNEITTQILTRECDVCLLIKSEQDFSPAYSTRCRHKFRHVCNLCTYMSIKVILDDIISGQVLCPESKCLINFNSDEISQVLAINKDHVLLEKYHSYLDRQFLDNLDDFYWCAHGCDSGQIVERKSPQDLKITCITCAKDTCIFHRVKWHEDMTCDQYDQLHPSIDSMTNKWMKKNSKKCPEYLAYDVDLSTRIVPFIDIDARDRTNSAYYLNSYAVDFFNHDSETSLILENQINLDETNHLLLDFSLMFSSIKTSLEIIIRNENEQATINDKQCCQPLYEKMSNIKEIFAEKFYKAYPYTKLY</sequence>
<dbReference type="Proteomes" id="UP000663870">
    <property type="component" value="Unassembled WGS sequence"/>
</dbReference>
<evidence type="ECO:0000313" key="7">
    <source>
        <dbReference type="EMBL" id="CAF1604143.1"/>
    </source>
</evidence>
<dbReference type="PANTHER" id="PTHR11685">
    <property type="entry name" value="RBR FAMILY RING FINGER AND IBR DOMAIN-CONTAINING"/>
    <property type="match status" value="1"/>
</dbReference>
<dbReference type="EMBL" id="CAJNOL010005376">
    <property type="protein sequence ID" value="CAF1604143.1"/>
    <property type="molecule type" value="Genomic_DNA"/>
</dbReference>
<keyword evidence="3" id="KW-0833">Ubl conjugation pathway</keyword>
<evidence type="ECO:0000256" key="3">
    <source>
        <dbReference type="ARBA" id="ARBA00022786"/>
    </source>
</evidence>
<dbReference type="GO" id="GO:0016567">
    <property type="term" value="P:protein ubiquitination"/>
    <property type="evidence" value="ECO:0007669"/>
    <property type="project" value="InterPro"/>
</dbReference>
<evidence type="ECO:0000259" key="5">
    <source>
        <dbReference type="SMART" id="SM00647"/>
    </source>
</evidence>
<dbReference type="GO" id="GO:0008270">
    <property type="term" value="F:zinc ion binding"/>
    <property type="evidence" value="ECO:0007669"/>
    <property type="project" value="UniProtKB-KW"/>
</dbReference>
<dbReference type="InterPro" id="IPR031127">
    <property type="entry name" value="E3_UB_ligase_RBR"/>
</dbReference>